<protein>
    <submittedName>
        <fullName evidence="1">Uncharacterized protein</fullName>
    </submittedName>
</protein>
<accession>A0ABT1IB86</accession>
<dbReference type="EMBL" id="JAMTCO010000005">
    <property type="protein sequence ID" value="MCP2269895.1"/>
    <property type="molecule type" value="Genomic_DNA"/>
</dbReference>
<sequence length="54" mass="5511">MRAPHPRVVLTPLGPVVTDPSGFASAPVDQPFSAMSASTAARVRTGTPVPPLCV</sequence>
<organism evidence="1 2">
    <name type="scientific">Actinokineospora diospyrosa</name>
    <dbReference type="NCBI Taxonomy" id="103728"/>
    <lineage>
        <taxon>Bacteria</taxon>
        <taxon>Bacillati</taxon>
        <taxon>Actinomycetota</taxon>
        <taxon>Actinomycetes</taxon>
        <taxon>Pseudonocardiales</taxon>
        <taxon>Pseudonocardiaceae</taxon>
        <taxon>Actinokineospora</taxon>
    </lineage>
</organism>
<comment type="caution">
    <text evidence="1">The sequence shown here is derived from an EMBL/GenBank/DDBJ whole genome shotgun (WGS) entry which is preliminary data.</text>
</comment>
<dbReference type="Proteomes" id="UP001205185">
    <property type="component" value="Unassembled WGS sequence"/>
</dbReference>
<gene>
    <name evidence="1" type="ORF">LV75_002384</name>
</gene>
<evidence type="ECO:0000313" key="1">
    <source>
        <dbReference type="EMBL" id="MCP2269895.1"/>
    </source>
</evidence>
<name>A0ABT1IB86_9PSEU</name>
<evidence type="ECO:0000313" key="2">
    <source>
        <dbReference type="Proteomes" id="UP001205185"/>
    </source>
</evidence>
<proteinExistence type="predicted"/>
<keyword evidence="2" id="KW-1185">Reference proteome</keyword>
<reference evidence="1 2" key="1">
    <citation type="submission" date="2022-06" db="EMBL/GenBank/DDBJ databases">
        <title>Genomic Encyclopedia of Archaeal and Bacterial Type Strains, Phase II (KMG-II): from individual species to whole genera.</title>
        <authorList>
            <person name="Goeker M."/>
        </authorList>
    </citation>
    <scope>NUCLEOTIDE SEQUENCE [LARGE SCALE GENOMIC DNA]</scope>
    <source>
        <strain evidence="1 2">DSM 44255</strain>
    </source>
</reference>